<protein>
    <recommendedName>
        <fullName evidence="7">Large ribosomal subunit protein mL52</fullName>
    </recommendedName>
    <alternativeName>
        <fullName evidence="8">39S ribosomal protein L52, mitochondrial</fullName>
    </alternativeName>
</protein>
<name>A0A836EGD9_9HYME</name>
<feature type="non-terminal residue" evidence="9">
    <location>
        <position position="1"/>
    </location>
</feature>
<keyword evidence="5" id="KW-0496">Mitochondrion</keyword>
<accession>A0A836EGD9</accession>
<keyword evidence="6" id="KW-0687">Ribonucleoprotein</keyword>
<comment type="similarity">
    <text evidence="2">Belongs to the mitochondrion-specific ribosomal protein mL52 family.</text>
</comment>
<evidence type="ECO:0000256" key="1">
    <source>
        <dbReference type="ARBA" id="ARBA00004173"/>
    </source>
</evidence>
<keyword evidence="4" id="KW-0689">Ribosomal protein</keyword>
<dbReference type="AlphaFoldDB" id="A0A836EGD9"/>
<evidence type="ECO:0000256" key="2">
    <source>
        <dbReference type="ARBA" id="ARBA00007232"/>
    </source>
</evidence>
<sequence>MISTARAVLHVERHISYNIVVNGFHQSCIQYINQRWRQKHGLTANPNTFGPLTNLPDYTFKDGRPTPLGIRQKARLDKQRDYAVCKIKIIICYEIIYHSLFYFQAKIIKLVGEVDFAVERHTRMQEKEKEKRQTILNNKLKPKGDLLLQIQADTIEK</sequence>
<evidence type="ECO:0000256" key="7">
    <source>
        <dbReference type="ARBA" id="ARBA00035181"/>
    </source>
</evidence>
<comment type="subcellular location">
    <subcellularLocation>
        <location evidence="1">Mitochondrion</location>
    </subcellularLocation>
</comment>
<gene>
    <name evidence="9" type="primary">Mrpl52</name>
    <name evidence="9" type="ORF">G6Z75_0010684</name>
</gene>
<feature type="non-terminal residue" evidence="9">
    <location>
        <position position="157"/>
    </location>
</feature>
<evidence type="ECO:0000256" key="6">
    <source>
        <dbReference type="ARBA" id="ARBA00023274"/>
    </source>
</evidence>
<dbReference type="InterPro" id="IPR034596">
    <property type="entry name" value="Ribosomal_mL52"/>
</dbReference>
<dbReference type="EMBL" id="JAANHZ010000333">
    <property type="protein sequence ID" value="KAG5312135.1"/>
    <property type="molecule type" value="Genomic_DNA"/>
</dbReference>
<dbReference type="GO" id="GO:0032543">
    <property type="term" value="P:mitochondrial translation"/>
    <property type="evidence" value="ECO:0007669"/>
    <property type="project" value="InterPro"/>
</dbReference>
<evidence type="ECO:0000256" key="4">
    <source>
        <dbReference type="ARBA" id="ARBA00022980"/>
    </source>
</evidence>
<comment type="caution">
    <text evidence="9">The sequence shown here is derived from an EMBL/GenBank/DDBJ whole genome shotgun (WGS) entry which is preliminary data.</text>
</comment>
<dbReference type="PANTHER" id="PTHR34090">
    <property type="entry name" value="39S RIBOSOMAL PROTEIN L52, MITOCHONDRIAL"/>
    <property type="match status" value="1"/>
</dbReference>
<keyword evidence="3" id="KW-0809">Transit peptide</keyword>
<dbReference type="PANTHER" id="PTHR34090:SF1">
    <property type="entry name" value="LARGE RIBOSOMAL SUBUNIT PROTEIN ML52"/>
    <property type="match status" value="1"/>
</dbReference>
<organism evidence="9 10">
    <name type="scientific">Acromyrmex insinuator</name>
    <dbReference type="NCBI Taxonomy" id="230686"/>
    <lineage>
        <taxon>Eukaryota</taxon>
        <taxon>Metazoa</taxon>
        <taxon>Ecdysozoa</taxon>
        <taxon>Arthropoda</taxon>
        <taxon>Hexapoda</taxon>
        <taxon>Insecta</taxon>
        <taxon>Pterygota</taxon>
        <taxon>Neoptera</taxon>
        <taxon>Endopterygota</taxon>
        <taxon>Hymenoptera</taxon>
        <taxon>Apocrita</taxon>
        <taxon>Aculeata</taxon>
        <taxon>Formicoidea</taxon>
        <taxon>Formicidae</taxon>
        <taxon>Myrmicinae</taxon>
        <taxon>Acromyrmex</taxon>
    </lineage>
</organism>
<evidence type="ECO:0000256" key="5">
    <source>
        <dbReference type="ARBA" id="ARBA00023128"/>
    </source>
</evidence>
<dbReference type="Proteomes" id="UP000667349">
    <property type="component" value="Unassembled WGS sequence"/>
</dbReference>
<dbReference type="Pfam" id="PF18699">
    <property type="entry name" value="MRPL52"/>
    <property type="match status" value="2"/>
</dbReference>
<reference evidence="9" key="1">
    <citation type="submission" date="2020-02" db="EMBL/GenBank/DDBJ databases">
        <title>Relaxed selection underlies rapid genomic changes in the transitions from sociality to social parasitism in ants.</title>
        <authorList>
            <person name="Bi X."/>
        </authorList>
    </citation>
    <scope>NUCLEOTIDE SEQUENCE</scope>
    <source>
        <strain evidence="9">BGI-DK2013a</strain>
        <tissue evidence="9">Whole body</tissue>
    </source>
</reference>
<dbReference type="GO" id="GO:0003735">
    <property type="term" value="F:structural constituent of ribosome"/>
    <property type="evidence" value="ECO:0007669"/>
    <property type="project" value="InterPro"/>
</dbReference>
<evidence type="ECO:0000313" key="10">
    <source>
        <dbReference type="Proteomes" id="UP000667349"/>
    </source>
</evidence>
<dbReference type="GO" id="GO:0005762">
    <property type="term" value="C:mitochondrial large ribosomal subunit"/>
    <property type="evidence" value="ECO:0007669"/>
    <property type="project" value="InterPro"/>
</dbReference>
<evidence type="ECO:0000313" key="9">
    <source>
        <dbReference type="EMBL" id="KAG5312135.1"/>
    </source>
</evidence>
<keyword evidence="10" id="KW-1185">Reference proteome</keyword>
<evidence type="ECO:0000256" key="8">
    <source>
        <dbReference type="ARBA" id="ARBA00035425"/>
    </source>
</evidence>
<proteinExistence type="inferred from homology"/>
<evidence type="ECO:0000256" key="3">
    <source>
        <dbReference type="ARBA" id="ARBA00022946"/>
    </source>
</evidence>